<sequence length="484" mass="55800">MNKKNILPKNFLWGGATAANQYEGAWNVDGKKASTADMMTGGTHTIPRRITKELEKGTYYPSHEAVDFYHHYKEDIKLFSEMGFKCFRMSIAWSRIFPNADDKTPNEAGLEFYDKVFAELKKYNIEPIVTISHYEAPFALTEKFNGWESREAIDCYIRYCETIFNRYKDVVKYWITFNEINSLLVPAGAYLAGALLVDDSGRFNNTEVDSTQMRFQALHHQFVASAKAVDLAHKINPDFKVGCMINYSCGYASTCRPEDMVLALRNDQMNNMLCSDVQVRGEYPSFAKRYFEENNIKINMHKDDEEILKKGCVDFYTFSYYKSHVFGTRPEGDETQGNVFGGFRNPYLKANDWGWQIDPVGLRYVLNHVYDRYRIPIMIVENGLGAVDVVEEDGCINDTYRIEFIKSHIEQMKEAVYDGVNLIGYTAWGCIDIVSASTGEMKKRYGFIYVDKDNEGKGTLKRSKKRSFYWYKKVIESNGEDLSI</sequence>
<evidence type="ECO:0000256" key="1">
    <source>
        <dbReference type="RuleBase" id="RU003690"/>
    </source>
</evidence>
<protein>
    <submittedName>
        <fullName evidence="2">Glycoside hydrolase family 1 protein</fullName>
    </submittedName>
</protein>
<dbReference type="InterPro" id="IPR001360">
    <property type="entry name" value="Glyco_hydro_1"/>
</dbReference>
<dbReference type="GO" id="GO:0016787">
    <property type="term" value="F:hydrolase activity"/>
    <property type="evidence" value="ECO:0007669"/>
    <property type="project" value="UniProtKB-KW"/>
</dbReference>
<evidence type="ECO:0000313" key="3">
    <source>
        <dbReference type="Proteomes" id="UP000640335"/>
    </source>
</evidence>
<comment type="caution">
    <text evidence="2">The sequence shown here is derived from an EMBL/GenBank/DDBJ whole genome shotgun (WGS) entry which is preliminary data.</text>
</comment>
<dbReference type="PANTHER" id="PTHR10353:SF296">
    <property type="entry name" value="6-PHOSPHO-BETA-GLUCOSIDASE"/>
    <property type="match status" value="1"/>
</dbReference>
<proteinExistence type="inferred from homology"/>
<comment type="similarity">
    <text evidence="1">Belongs to the glycosyl hydrolase 1 family.</text>
</comment>
<dbReference type="Proteomes" id="UP000640335">
    <property type="component" value="Unassembled WGS sequence"/>
</dbReference>
<gene>
    <name evidence="2" type="ORF">H9660_09585</name>
</gene>
<keyword evidence="2" id="KW-0378">Hydrolase</keyword>
<keyword evidence="3" id="KW-1185">Reference proteome</keyword>
<organism evidence="2 3">
    <name type="scientific">Clostridium gallinarum</name>
    <dbReference type="NCBI Taxonomy" id="2762246"/>
    <lineage>
        <taxon>Bacteria</taxon>
        <taxon>Bacillati</taxon>
        <taxon>Bacillota</taxon>
        <taxon>Clostridia</taxon>
        <taxon>Eubacteriales</taxon>
        <taxon>Clostridiaceae</taxon>
        <taxon>Clostridium</taxon>
    </lineage>
</organism>
<dbReference type="EMBL" id="JACSQZ010000031">
    <property type="protein sequence ID" value="MBD7915399.1"/>
    <property type="molecule type" value="Genomic_DNA"/>
</dbReference>
<reference evidence="2 3" key="1">
    <citation type="submission" date="2020-08" db="EMBL/GenBank/DDBJ databases">
        <title>A Genomic Blueprint of the Chicken Gut Microbiome.</title>
        <authorList>
            <person name="Gilroy R."/>
            <person name="Ravi A."/>
            <person name="Getino M."/>
            <person name="Pursley I."/>
            <person name="Horton D.L."/>
            <person name="Alikhan N.-F."/>
            <person name="Baker D."/>
            <person name="Gharbi K."/>
            <person name="Hall N."/>
            <person name="Watson M."/>
            <person name="Adriaenssens E.M."/>
            <person name="Foster-Nyarko E."/>
            <person name="Jarju S."/>
            <person name="Secka A."/>
            <person name="Antonio M."/>
            <person name="Oren A."/>
            <person name="Chaudhuri R."/>
            <person name="La Ragione R.M."/>
            <person name="Hildebrand F."/>
            <person name="Pallen M.J."/>
        </authorList>
    </citation>
    <scope>NUCLEOTIDE SEQUENCE [LARGE SCALE GENOMIC DNA]</scope>
    <source>
        <strain evidence="2 3">Sa3CUN1</strain>
    </source>
</reference>
<dbReference type="PROSITE" id="PS00653">
    <property type="entry name" value="GLYCOSYL_HYDROL_F1_2"/>
    <property type="match status" value="1"/>
</dbReference>
<dbReference type="PRINTS" id="PR00131">
    <property type="entry name" value="GLHYDRLASE1"/>
</dbReference>
<dbReference type="Gene3D" id="3.20.20.80">
    <property type="entry name" value="Glycosidases"/>
    <property type="match status" value="1"/>
</dbReference>
<dbReference type="Pfam" id="PF00232">
    <property type="entry name" value="Glyco_hydro_1"/>
    <property type="match status" value="1"/>
</dbReference>
<name>A0ABR8Q4Z4_9CLOT</name>
<dbReference type="InterPro" id="IPR017853">
    <property type="entry name" value="GH"/>
</dbReference>
<dbReference type="PANTHER" id="PTHR10353">
    <property type="entry name" value="GLYCOSYL HYDROLASE"/>
    <property type="match status" value="1"/>
</dbReference>
<accession>A0ABR8Q4Z4</accession>
<dbReference type="SUPFAM" id="SSF51445">
    <property type="entry name" value="(Trans)glycosidases"/>
    <property type="match status" value="1"/>
</dbReference>
<dbReference type="InterPro" id="IPR033132">
    <property type="entry name" value="GH_1_N_CS"/>
</dbReference>
<dbReference type="RefSeq" id="WP_191750161.1">
    <property type="nucleotide sequence ID" value="NZ_JACSQZ010000031.1"/>
</dbReference>
<evidence type="ECO:0000313" key="2">
    <source>
        <dbReference type="EMBL" id="MBD7915399.1"/>
    </source>
</evidence>